<dbReference type="Proteomes" id="UP000613840">
    <property type="component" value="Unassembled WGS sequence"/>
</dbReference>
<evidence type="ECO:0000313" key="4">
    <source>
        <dbReference type="Proteomes" id="UP000613840"/>
    </source>
</evidence>
<dbReference type="EMBL" id="BMMZ01000002">
    <property type="protein sequence ID" value="GGL51861.1"/>
    <property type="molecule type" value="Genomic_DNA"/>
</dbReference>
<keyword evidence="2" id="KW-0456">Lyase</keyword>
<keyword evidence="1" id="KW-0479">Metal-binding</keyword>
<dbReference type="Pfam" id="PF01903">
    <property type="entry name" value="CbiX"/>
    <property type="match status" value="1"/>
</dbReference>
<organism evidence="3 4">
    <name type="scientific">Microlunatus endophyticus</name>
    <dbReference type="NCBI Taxonomy" id="1716077"/>
    <lineage>
        <taxon>Bacteria</taxon>
        <taxon>Bacillati</taxon>
        <taxon>Actinomycetota</taxon>
        <taxon>Actinomycetes</taxon>
        <taxon>Propionibacteriales</taxon>
        <taxon>Propionibacteriaceae</taxon>
        <taxon>Microlunatus</taxon>
    </lineage>
</organism>
<comment type="caution">
    <text evidence="3">The sequence shown here is derived from an EMBL/GenBank/DDBJ whole genome shotgun (WGS) entry which is preliminary data.</text>
</comment>
<evidence type="ECO:0000313" key="3">
    <source>
        <dbReference type="EMBL" id="GGL51861.1"/>
    </source>
</evidence>
<dbReference type="SUPFAM" id="SSF53800">
    <property type="entry name" value="Chelatase"/>
    <property type="match status" value="1"/>
</dbReference>
<dbReference type="GO" id="GO:0016829">
    <property type="term" value="F:lyase activity"/>
    <property type="evidence" value="ECO:0007669"/>
    <property type="project" value="UniProtKB-KW"/>
</dbReference>
<sequence length="264" mass="28443">MTAPSLILLGQGGRDPRVAQICQTLCGQVRELRPGLDVQVAFTDNPPTALQMINKLVEHGVTEVVLTPLSLSDAFSSSEDLAQLLTAIRAAHPGLQVVASQPVGPDPRLLGVVDRRLRDELRRRRVDDLDGLVFLADGHHDPRSHAIIARRARLWSTHHKLPTVIAFGGDHGPSAAEAVRSLLAQGRRHVAVGSWYLGPTDDFREQAQLAAEAGALAVSAPLGAEPELVESIISRYVVSAMDLVDLEPLLTEQQPVRHLTAVSA</sequence>
<protein>
    <submittedName>
        <fullName evidence="3">Ferrochelatase</fullName>
    </submittedName>
</protein>
<evidence type="ECO:0000256" key="1">
    <source>
        <dbReference type="ARBA" id="ARBA00022723"/>
    </source>
</evidence>
<reference evidence="3" key="1">
    <citation type="journal article" date="2014" name="Int. J. Syst. Evol. Microbiol.">
        <title>Complete genome sequence of Corynebacterium casei LMG S-19264T (=DSM 44701T), isolated from a smear-ripened cheese.</title>
        <authorList>
            <consortium name="US DOE Joint Genome Institute (JGI-PGF)"/>
            <person name="Walter F."/>
            <person name="Albersmeier A."/>
            <person name="Kalinowski J."/>
            <person name="Ruckert C."/>
        </authorList>
    </citation>
    <scope>NUCLEOTIDE SEQUENCE</scope>
    <source>
        <strain evidence="3">CGMCC 4.7306</strain>
    </source>
</reference>
<dbReference type="PANTHER" id="PTHR33542">
    <property type="entry name" value="SIROHYDROCHLORIN FERROCHELATASE, CHLOROPLASTIC"/>
    <property type="match status" value="1"/>
</dbReference>
<dbReference type="AlphaFoldDB" id="A0A917S230"/>
<dbReference type="Gene3D" id="3.40.50.1400">
    <property type="match status" value="2"/>
</dbReference>
<dbReference type="InterPro" id="IPR050963">
    <property type="entry name" value="Sirohydro_Cobaltochel/CbiX"/>
</dbReference>
<accession>A0A917S230</accession>
<dbReference type="RefSeq" id="WP_188893876.1">
    <property type="nucleotide sequence ID" value="NZ_BMMZ01000002.1"/>
</dbReference>
<reference evidence="3" key="2">
    <citation type="submission" date="2020-09" db="EMBL/GenBank/DDBJ databases">
        <authorList>
            <person name="Sun Q."/>
            <person name="Zhou Y."/>
        </authorList>
    </citation>
    <scope>NUCLEOTIDE SEQUENCE</scope>
    <source>
        <strain evidence="3">CGMCC 4.7306</strain>
    </source>
</reference>
<keyword evidence="4" id="KW-1185">Reference proteome</keyword>
<proteinExistence type="predicted"/>
<dbReference type="InterPro" id="IPR002762">
    <property type="entry name" value="CbiX-like"/>
</dbReference>
<dbReference type="GO" id="GO:0046872">
    <property type="term" value="F:metal ion binding"/>
    <property type="evidence" value="ECO:0007669"/>
    <property type="project" value="UniProtKB-KW"/>
</dbReference>
<dbReference type="PANTHER" id="PTHR33542:SF5">
    <property type="entry name" value="FERROCHELATASE CHE1"/>
    <property type="match status" value="1"/>
</dbReference>
<gene>
    <name evidence="3" type="primary">che1</name>
    <name evidence="3" type="ORF">GCM10011575_07650</name>
</gene>
<evidence type="ECO:0000256" key="2">
    <source>
        <dbReference type="ARBA" id="ARBA00023239"/>
    </source>
</evidence>
<dbReference type="CDD" id="cd03416">
    <property type="entry name" value="CbiX_SirB_N"/>
    <property type="match status" value="1"/>
</dbReference>
<name>A0A917S230_9ACTN</name>